<feature type="transmembrane region" description="Helical" evidence="2">
    <location>
        <begin position="47"/>
        <end position="67"/>
    </location>
</feature>
<keyword evidence="2" id="KW-0472">Membrane</keyword>
<feature type="transmembrane region" description="Helical" evidence="2">
    <location>
        <begin position="21"/>
        <end position="41"/>
    </location>
</feature>
<evidence type="ECO:0000259" key="3">
    <source>
        <dbReference type="Pfam" id="PF24535"/>
    </source>
</evidence>
<accession>A0A364KKI8</accession>
<dbReference type="EMBL" id="MIKG01000001">
    <property type="protein sequence ID" value="RAO64060.1"/>
    <property type="molecule type" value="Genomic_DNA"/>
</dbReference>
<feature type="region of interest" description="Disordered" evidence="1">
    <location>
        <begin position="216"/>
        <end position="238"/>
    </location>
</feature>
<evidence type="ECO:0000313" key="5">
    <source>
        <dbReference type="Proteomes" id="UP000249363"/>
    </source>
</evidence>
<feature type="transmembrane region" description="Helical" evidence="2">
    <location>
        <begin position="88"/>
        <end position="105"/>
    </location>
</feature>
<dbReference type="GeneID" id="63789289"/>
<dbReference type="Proteomes" id="UP000249363">
    <property type="component" value="Unassembled WGS sequence"/>
</dbReference>
<name>A0A364KKI8_TALAM</name>
<dbReference type="AlphaFoldDB" id="A0A364KKI8"/>
<feature type="domain" description="DUF7598" evidence="3">
    <location>
        <begin position="12"/>
        <end position="146"/>
    </location>
</feature>
<sequence>MSRLSKALAGPGYVILNVLRAINIITFLDIIAASVVMLIKISINNNFFFFEAVSHAFTTIMGVLLILSELPFFDKFFTRWVPQLGETASFVPLSLVMIIMGVSVLGNLNNDDYSEDNMGMPFWRIVASAGILAMTMGIVNFIASFVFADSENSLTARHVRSYGAVADKVLDSSKSSQRSFRLGTTFNSQADGLPTYRQVSITRSAESLSNSRFPVNISSPVREKTATTPTAPYGEEVTMPDLAHHPAMQGGNFV</sequence>
<evidence type="ECO:0000256" key="2">
    <source>
        <dbReference type="SAM" id="Phobius"/>
    </source>
</evidence>
<dbReference type="STRING" id="1196081.A0A364KKI8"/>
<keyword evidence="2" id="KW-0812">Transmembrane</keyword>
<comment type="caution">
    <text evidence="4">The sequence shown here is derived from an EMBL/GenBank/DDBJ whole genome shotgun (WGS) entry which is preliminary data.</text>
</comment>
<evidence type="ECO:0000256" key="1">
    <source>
        <dbReference type="SAM" id="MobiDB-lite"/>
    </source>
</evidence>
<dbReference type="OrthoDB" id="5327148at2759"/>
<dbReference type="Pfam" id="PF24535">
    <property type="entry name" value="DUF7598"/>
    <property type="match status" value="1"/>
</dbReference>
<organism evidence="4 5">
    <name type="scientific">Talaromyces amestolkiae</name>
    <dbReference type="NCBI Taxonomy" id="1196081"/>
    <lineage>
        <taxon>Eukaryota</taxon>
        <taxon>Fungi</taxon>
        <taxon>Dikarya</taxon>
        <taxon>Ascomycota</taxon>
        <taxon>Pezizomycotina</taxon>
        <taxon>Eurotiomycetes</taxon>
        <taxon>Eurotiomycetidae</taxon>
        <taxon>Eurotiales</taxon>
        <taxon>Trichocomaceae</taxon>
        <taxon>Talaromyces</taxon>
        <taxon>Talaromyces sect. Talaromyces</taxon>
    </lineage>
</organism>
<keyword evidence="2" id="KW-1133">Transmembrane helix</keyword>
<feature type="transmembrane region" description="Helical" evidence="2">
    <location>
        <begin position="125"/>
        <end position="148"/>
    </location>
</feature>
<protein>
    <recommendedName>
        <fullName evidence="3">DUF7598 domain-containing protein</fullName>
    </recommendedName>
</protein>
<keyword evidence="5" id="KW-1185">Reference proteome</keyword>
<evidence type="ECO:0000313" key="4">
    <source>
        <dbReference type="EMBL" id="RAO64060.1"/>
    </source>
</evidence>
<dbReference type="RefSeq" id="XP_040728577.1">
    <property type="nucleotide sequence ID" value="XM_040879869.1"/>
</dbReference>
<reference evidence="4 5" key="1">
    <citation type="journal article" date="2017" name="Biotechnol. Biofuels">
        <title>Differential beta-glucosidase expression as a function of carbon source availability in Talaromyces amestolkiae: a genomic and proteomic approach.</title>
        <authorList>
            <person name="de Eugenio L.I."/>
            <person name="Mendez-Liter J.A."/>
            <person name="Nieto-Dominguez M."/>
            <person name="Alonso L."/>
            <person name="Gil-Munoz J."/>
            <person name="Barriuso J."/>
            <person name="Prieto A."/>
            <person name="Martinez M.J."/>
        </authorList>
    </citation>
    <scope>NUCLEOTIDE SEQUENCE [LARGE SCALE GENOMIC DNA]</scope>
    <source>
        <strain evidence="4 5">CIB</strain>
    </source>
</reference>
<dbReference type="InterPro" id="IPR056019">
    <property type="entry name" value="DUF7598"/>
</dbReference>
<proteinExistence type="predicted"/>
<gene>
    <name evidence="4" type="ORF">BHQ10_000072</name>
</gene>